<dbReference type="InterPro" id="IPR011051">
    <property type="entry name" value="RmlC_Cupin_sf"/>
</dbReference>
<dbReference type="InterPro" id="IPR005835">
    <property type="entry name" value="NTP_transferase_dom"/>
</dbReference>
<dbReference type="InterPro" id="IPR014710">
    <property type="entry name" value="RmlC-like_jellyroll"/>
</dbReference>
<dbReference type="GO" id="GO:0004476">
    <property type="term" value="F:mannose-6-phosphate isomerase activity"/>
    <property type="evidence" value="ECO:0007669"/>
    <property type="project" value="InterPro"/>
</dbReference>
<dbReference type="InterPro" id="IPR051161">
    <property type="entry name" value="Mannose-6P_isomerase_type2"/>
</dbReference>
<feature type="domain" description="Mannose-6-phosphate isomerase type II C-terminal" evidence="4">
    <location>
        <begin position="344"/>
        <end position="448"/>
    </location>
</feature>
<proteinExistence type="predicted"/>
<dbReference type="Pfam" id="PF00483">
    <property type="entry name" value="NTP_transferase"/>
    <property type="match status" value="1"/>
</dbReference>
<dbReference type="EMBL" id="FNHZ01000001">
    <property type="protein sequence ID" value="SDM38426.1"/>
    <property type="molecule type" value="Genomic_DNA"/>
</dbReference>
<evidence type="ECO:0000259" key="5">
    <source>
        <dbReference type="Pfam" id="PF20511"/>
    </source>
</evidence>
<dbReference type="InterPro" id="IPR001538">
    <property type="entry name" value="Man6P_isomerase-2_C"/>
</dbReference>
<sequence>MKCIILAGGSGDALWPLSRRQFPKQFMNVKEGRSILQETVVRNMPFCDEFLIITNESYKHIVNGQLKAFQSLKYRVLLEGEAHGTAAAIMLGTLFCNQTETVLVVNSDNLIEGDDYKDTIIAAKELSKNGDIVTVGSKPLYRTSTLGYIKRKGELVTQYISKVNFDNMQSRDFSYEEGYLWNTGILVFSAGAMVNLVNKVNPELFKKCKLAKRKVPAIKRSIKFNENVMKDIPTGSIETLVFEQADKIKVVEATFGWKDVGSANDLEDIAQVHNQEFVIKKDCNNVTVINEAERKLVVANDLKDIVVVNTEDALLVSSRRSADSIKDIIKDNKDTYEMYFDHNRISYKEWGTHELLSYNEGYKVRKVTVYPGYQMNLHKHELRTEHWSVVEGVATITVGDETKDYNRFESVDVPIGVMHKVANKTDKDLIIIEIGIGENLMDDDFVKIYQSNVDTNNVVAAAEPIVKLDPAFKDNLWGGTKLRDVYGKKCDYDIIAESWELSAHPDGLSRIASGKYKGRLFNDYLSIIGKESLGWKCQAQDRFPILIKFIDAKKDLSIQIHPDDEYALEKENEYGKNEMWYVIDAEPGAFLYCGLKRDATKEEIEKRIKNNTITEILNRIDVKPGDVVMVKAGTIHAIGAGILIAEIQQNSNCTYRMYDYDRRDKFGNLRELHVAQSLDVVVPEKFVKDNKNEVVLARNEHYTEERLVQCKYFEVTKYEVNDEVRIPVDEASFMSALFIEGNGSIAVEDEKGEISMKYKPADSFFVSAGKKEIIIRGKGTCLITHV</sequence>
<dbReference type="Proteomes" id="UP000187651">
    <property type="component" value="Unassembled WGS sequence"/>
</dbReference>
<protein>
    <recommendedName>
        <fullName evidence="1">Phosphohexomutase</fullName>
    </recommendedName>
    <alternativeName>
        <fullName evidence="2">Phosphomannose isomerase</fullName>
    </alternativeName>
</protein>
<feature type="domain" description="Nucleotidyl transferase" evidence="3">
    <location>
        <begin position="2"/>
        <end position="271"/>
    </location>
</feature>
<dbReference type="GO" id="GO:0004475">
    <property type="term" value="F:mannose-1-phosphate guanylyltransferase (GTP) activity"/>
    <property type="evidence" value="ECO:0007669"/>
    <property type="project" value="TreeGrafter"/>
</dbReference>
<keyword evidence="7" id="KW-0808">Transferase</keyword>
<dbReference type="InterPro" id="IPR049071">
    <property type="entry name" value="MPI_cupin_dom"/>
</dbReference>
<gene>
    <name evidence="7" type="ORF">SAMN05216544_0075</name>
</gene>
<dbReference type="AlphaFoldDB" id="A0A1G9SSJ9"/>
<dbReference type="SUPFAM" id="SSF51182">
    <property type="entry name" value="RmlC-like cupins"/>
    <property type="match status" value="2"/>
</dbReference>
<dbReference type="GO" id="GO:0009298">
    <property type="term" value="P:GDP-mannose biosynthetic process"/>
    <property type="evidence" value="ECO:0007669"/>
    <property type="project" value="TreeGrafter"/>
</dbReference>
<dbReference type="GO" id="GO:0005976">
    <property type="term" value="P:polysaccharide metabolic process"/>
    <property type="evidence" value="ECO:0007669"/>
    <property type="project" value="InterPro"/>
</dbReference>
<feature type="domain" description="Mannose-6-phosphate isomerase cupin" evidence="6">
    <location>
        <begin position="704"/>
        <end position="785"/>
    </location>
</feature>
<feature type="domain" description="Phosphomannose isomerase type I catalytic" evidence="5">
    <location>
        <begin position="466"/>
        <end position="567"/>
    </location>
</feature>
<dbReference type="CDD" id="cd07010">
    <property type="entry name" value="cupin_PMI_type_I_N_bac"/>
    <property type="match status" value="1"/>
</dbReference>
<organism evidence="7 8">
    <name type="scientific">Lachnospira pectinoschiza</name>
    <dbReference type="NCBI Taxonomy" id="28052"/>
    <lineage>
        <taxon>Bacteria</taxon>
        <taxon>Bacillati</taxon>
        <taxon>Bacillota</taxon>
        <taxon>Clostridia</taxon>
        <taxon>Lachnospirales</taxon>
        <taxon>Lachnospiraceae</taxon>
        <taxon>Lachnospira</taxon>
    </lineage>
</organism>
<name>A0A1G9SSJ9_9FIRM</name>
<dbReference type="Gene3D" id="3.90.550.10">
    <property type="entry name" value="Spore Coat Polysaccharide Biosynthesis Protein SpsA, Chain A"/>
    <property type="match status" value="1"/>
</dbReference>
<keyword evidence="7" id="KW-0413">Isomerase</keyword>
<dbReference type="PANTHER" id="PTHR46390">
    <property type="entry name" value="MANNOSE-1-PHOSPHATE GUANYLYLTRANSFERASE"/>
    <property type="match status" value="1"/>
</dbReference>
<dbReference type="InterPro" id="IPR046457">
    <property type="entry name" value="PMI_typeI_cat"/>
</dbReference>
<dbReference type="CDD" id="cd02213">
    <property type="entry name" value="cupin_PMI_typeII_C"/>
    <property type="match status" value="1"/>
</dbReference>
<dbReference type="Pfam" id="PF01050">
    <property type="entry name" value="MannoseP_isomer"/>
    <property type="match status" value="1"/>
</dbReference>
<evidence type="ECO:0000259" key="4">
    <source>
        <dbReference type="Pfam" id="PF01050"/>
    </source>
</evidence>
<evidence type="ECO:0000256" key="1">
    <source>
        <dbReference type="ARBA" id="ARBA00029741"/>
    </source>
</evidence>
<accession>A0A1G9SSJ9</accession>
<evidence type="ECO:0000259" key="6">
    <source>
        <dbReference type="Pfam" id="PF21621"/>
    </source>
</evidence>
<dbReference type="Pfam" id="PF21621">
    <property type="entry name" value="MPI_cupin_dom"/>
    <property type="match status" value="1"/>
</dbReference>
<keyword evidence="8" id="KW-1185">Reference proteome</keyword>
<dbReference type="SUPFAM" id="SSF53448">
    <property type="entry name" value="Nucleotide-diphospho-sugar transferases"/>
    <property type="match status" value="1"/>
</dbReference>
<dbReference type="PANTHER" id="PTHR46390:SF1">
    <property type="entry name" value="MANNOSE-1-PHOSPHATE GUANYLYLTRANSFERASE"/>
    <property type="match status" value="1"/>
</dbReference>
<dbReference type="RefSeq" id="WP_074520408.1">
    <property type="nucleotide sequence ID" value="NZ_FNHZ01000001.1"/>
</dbReference>
<dbReference type="Gene3D" id="2.60.120.10">
    <property type="entry name" value="Jelly Rolls"/>
    <property type="match status" value="3"/>
</dbReference>
<evidence type="ECO:0000313" key="8">
    <source>
        <dbReference type="Proteomes" id="UP000187651"/>
    </source>
</evidence>
<reference evidence="8" key="1">
    <citation type="submission" date="2016-10" db="EMBL/GenBank/DDBJ databases">
        <authorList>
            <person name="Varghese N."/>
            <person name="Submissions S."/>
        </authorList>
    </citation>
    <scope>NUCLEOTIDE SEQUENCE [LARGE SCALE GENOMIC DNA]</scope>
    <source>
        <strain evidence="8">M83</strain>
    </source>
</reference>
<keyword evidence="7" id="KW-0548">Nucleotidyltransferase</keyword>
<evidence type="ECO:0000256" key="2">
    <source>
        <dbReference type="ARBA" id="ARBA00030762"/>
    </source>
</evidence>
<dbReference type="GO" id="GO:0008270">
    <property type="term" value="F:zinc ion binding"/>
    <property type="evidence" value="ECO:0007669"/>
    <property type="project" value="InterPro"/>
</dbReference>
<evidence type="ECO:0000259" key="3">
    <source>
        <dbReference type="Pfam" id="PF00483"/>
    </source>
</evidence>
<evidence type="ECO:0000313" key="7">
    <source>
        <dbReference type="EMBL" id="SDM38426.1"/>
    </source>
</evidence>
<dbReference type="InterPro" id="IPR029044">
    <property type="entry name" value="Nucleotide-diphossugar_trans"/>
</dbReference>
<dbReference type="Pfam" id="PF20511">
    <property type="entry name" value="PMI_typeI_cat"/>
    <property type="match status" value="1"/>
</dbReference>
<dbReference type="OrthoDB" id="9808275at2"/>